<dbReference type="AlphaFoldDB" id="A0AAD9VX59"/>
<gene>
    <name evidence="4" type="ORF">N8I77_012348</name>
</gene>
<dbReference type="Pfam" id="PF00734">
    <property type="entry name" value="CBM_1"/>
    <property type="match status" value="1"/>
</dbReference>
<dbReference type="GO" id="GO:0030248">
    <property type="term" value="F:cellulose binding"/>
    <property type="evidence" value="ECO:0007669"/>
    <property type="project" value="InterPro"/>
</dbReference>
<proteinExistence type="predicted"/>
<dbReference type="SUPFAM" id="SSF57180">
    <property type="entry name" value="Cellulose-binding domain"/>
    <property type="match status" value="1"/>
</dbReference>
<evidence type="ECO:0000313" key="5">
    <source>
        <dbReference type="Proteomes" id="UP001265746"/>
    </source>
</evidence>
<feature type="domain" description="CBM1" evidence="3">
    <location>
        <begin position="19"/>
        <end position="55"/>
    </location>
</feature>
<feature type="signal peptide" evidence="2">
    <location>
        <begin position="1"/>
        <end position="17"/>
    </location>
</feature>
<organism evidence="4 5">
    <name type="scientific">Phomopsis amygdali</name>
    <name type="common">Fusicoccum amygdali</name>
    <dbReference type="NCBI Taxonomy" id="1214568"/>
    <lineage>
        <taxon>Eukaryota</taxon>
        <taxon>Fungi</taxon>
        <taxon>Dikarya</taxon>
        <taxon>Ascomycota</taxon>
        <taxon>Pezizomycotina</taxon>
        <taxon>Sordariomycetes</taxon>
        <taxon>Sordariomycetidae</taxon>
        <taxon>Diaporthales</taxon>
        <taxon>Diaporthaceae</taxon>
        <taxon>Diaporthe</taxon>
    </lineage>
</organism>
<feature type="chain" id="PRO_5041920227" description="CBM1 domain-containing protein" evidence="2">
    <location>
        <begin position="18"/>
        <end position="273"/>
    </location>
</feature>
<reference evidence="4" key="1">
    <citation type="submission" date="2023-06" db="EMBL/GenBank/DDBJ databases">
        <authorList>
            <person name="Noh H."/>
        </authorList>
    </citation>
    <scope>NUCLEOTIDE SEQUENCE</scope>
    <source>
        <strain evidence="4">DUCC20226</strain>
    </source>
</reference>
<dbReference type="GO" id="GO:0005975">
    <property type="term" value="P:carbohydrate metabolic process"/>
    <property type="evidence" value="ECO:0007669"/>
    <property type="project" value="InterPro"/>
</dbReference>
<evidence type="ECO:0000313" key="4">
    <source>
        <dbReference type="EMBL" id="KAK2597569.1"/>
    </source>
</evidence>
<evidence type="ECO:0000256" key="2">
    <source>
        <dbReference type="SAM" id="SignalP"/>
    </source>
</evidence>
<keyword evidence="5" id="KW-1185">Reference proteome</keyword>
<dbReference type="InterPro" id="IPR035971">
    <property type="entry name" value="CBD_sf"/>
</dbReference>
<comment type="caution">
    <text evidence="4">The sequence shown here is derived from an EMBL/GenBank/DDBJ whole genome shotgun (WGS) entry which is preliminary data.</text>
</comment>
<dbReference type="PROSITE" id="PS00562">
    <property type="entry name" value="CBM1_1"/>
    <property type="match status" value="1"/>
</dbReference>
<keyword evidence="1 2" id="KW-0732">Signal</keyword>
<dbReference type="PROSITE" id="PS51164">
    <property type="entry name" value="CBM1_2"/>
    <property type="match status" value="1"/>
</dbReference>
<name>A0AAD9VX59_PHOAM</name>
<dbReference type="Proteomes" id="UP001265746">
    <property type="component" value="Unassembled WGS sequence"/>
</dbReference>
<evidence type="ECO:0000259" key="3">
    <source>
        <dbReference type="PROSITE" id="PS51164"/>
    </source>
</evidence>
<accession>A0AAD9VX59</accession>
<dbReference type="InterPro" id="IPR000254">
    <property type="entry name" value="CBD"/>
</dbReference>
<dbReference type="SMART" id="SM00236">
    <property type="entry name" value="fCBD"/>
    <property type="match status" value="1"/>
</dbReference>
<dbReference type="GO" id="GO:0005576">
    <property type="term" value="C:extracellular region"/>
    <property type="evidence" value="ECO:0007669"/>
    <property type="project" value="InterPro"/>
</dbReference>
<dbReference type="EMBL" id="JAUJFL010000009">
    <property type="protein sequence ID" value="KAK2597569.1"/>
    <property type="molecule type" value="Genomic_DNA"/>
</dbReference>
<protein>
    <recommendedName>
        <fullName evidence="3">CBM1 domain-containing protein</fullName>
    </recommendedName>
</protein>
<evidence type="ECO:0000256" key="1">
    <source>
        <dbReference type="ARBA" id="ARBA00022729"/>
    </source>
</evidence>
<sequence length="273" mass="27868">MGFSIVALASLALGVAAQSTAGAYGQCGGIGYSGPSACGSGYVCTTYNSYYAQCYPGAATSSVATSSSAGSTSIPALTTSSRVSTTVSTSKSTTTFATSTTSTAGAGTGSGSGTGTTLLSGWYWIRGVESPYYHSYLQALPTASPGTALLDSYLTAGQFNIIDGQLVYNTGSGTTNPLYLNVEDPTDKTQRALATTFKTTKNTYGSFAFSGDTVTWTDPDVARPNTAAFYVCPGTSATGANALYINTGAYLYQTPSGCYDVDIHYYGGSTANL</sequence>